<evidence type="ECO:0000313" key="2">
    <source>
        <dbReference type="EMBL" id="SFG09086.1"/>
    </source>
</evidence>
<dbReference type="RefSeq" id="WP_093670003.1">
    <property type="nucleotide sequence ID" value="NZ_FOOY01000004.1"/>
</dbReference>
<feature type="region of interest" description="Disordered" evidence="1">
    <location>
        <begin position="118"/>
        <end position="204"/>
    </location>
</feature>
<evidence type="ECO:0000313" key="3">
    <source>
        <dbReference type="Proteomes" id="UP000198752"/>
    </source>
</evidence>
<dbReference type="InterPro" id="IPR025571">
    <property type="entry name" value="YqfQ"/>
</dbReference>
<keyword evidence="3" id="KW-1185">Reference proteome</keyword>
<reference evidence="3" key="1">
    <citation type="submission" date="2016-10" db="EMBL/GenBank/DDBJ databases">
        <authorList>
            <person name="Varghese N."/>
            <person name="Submissions S."/>
        </authorList>
    </citation>
    <scope>NUCLEOTIDE SEQUENCE [LARGE SCALE GENOMIC DNA]</scope>
    <source>
        <strain evidence="3">ATCC 700379</strain>
    </source>
</reference>
<dbReference type="OrthoDB" id="2860117at2"/>
<gene>
    <name evidence="2" type="ORF">SAMN02982927_00633</name>
</gene>
<dbReference type="STRING" id="269670.SAMN02982927_00633"/>
<organism evidence="2 3">
    <name type="scientific">Sporolactobacillus nakayamae</name>
    <dbReference type="NCBI Taxonomy" id="269670"/>
    <lineage>
        <taxon>Bacteria</taxon>
        <taxon>Bacillati</taxon>
        <taxon>Bacillota</taxon>
        <taxon>Bacilli</taxon>
        <taxon>Bacillales</taxon>
        <taxon>Sporolactobacillaceae</taxon>
        <taxon>Sporolactobacillus</taxon>
    </lineage>
</organism>
<name>A0A1I2P645_9BACL</name>
<evidence type="ECO:0000256" key="1">
    <source>
        <dbReference type="SAM" id="MobiDB-lite"/>
    </source>
</evidence>
<proteinExistence type="predicted"/>
<accession>A0A1I2P645</accession>
<protein>
    <submittedName>
        <fullName evidence="2">YqfQ-like protein</fullName>
    </submittedName>
</protein>
<dbReference type="Pfam" id="PF14181">
    <property type="entry name" value="YqfQ"/>
    <property type="match status" value="1"/>
</dbReference>
<dbReference type="EMBL" id="FOOY01000004">
    <property type="protein sequence ID" value="SFG09086.1"/>
    <property type="molecule type" value="Genomic_DNA"/>
</dbReference>
<feature type="compositionally biased region" description="Basic and acidic residues" evidence="1">
    <location>
        <begin position="124"/>
        <end position="149"/>
    </location>
</feature>
<dbReference type="Proteomes" id="UP000198752">
    <property type="component" value="Unassembled WGS sequence"/>
</dbReference>
<feature type="region of interest" description="Disordered" evidence="1">
    <location>
        <begin position="1"/>
        <end position="58"/>
    </location>
</feature>
<feature type="compositionally biased region" description="Polar residues" evidence="1">
    <location>
        <begin position="160"/>
        <end position="175"/>
    </location>
</feature>
<dbReference type="AlphaFoldDB" id="A0A1I2P645"/>
<sequence length="204" mass="21811">MPPFEHGPEQPFFRNPPQSYTPPMTPTRGFPSIFPERTPQVPPISDPQAQSRGGIGGLISSFLSPGSTGAAGNLDFVGMIMNAQKAIQTAQSVLPMIQQFGPLVKNAPAILGALKGLQGNSSTEKSEQTEPEEKGDIPTKTKKKDDMPKKAKKKKAESVKATSHSATASKTVKGTTKQHKAHVAASLMNSEDLPTHPSVPRMYI</sequence>